<organism evidence="1 2">
    <name type="scientific">Paenibacillus sacheonensis</name>
    <dbReference type="NCBI Taxonomy" id="742054"/>
    <lineage>
        <taxon>Bacteria</taxon>
        <taxon>Bacillati</taxon>
        <taxon>Bacillota</taxon>
        <taxon>Bacilli</taxon>
        <taxon>Bacillales</taxon>
        <taxon>Paenibacillaceae</taxon>
        <taxon>Paenibacillus</taxon>
    </lineage>
</organism>
<name>A0A7X5BVK3_9BACL</name>
<gene>
    <name evidence="1" type="ORF">GT003_05655</name>
</gene>
<proteinExistence type="predicted"/>
<reference evidence="1 2" key="1">
    <citation type="submission" date="2020-01" db="EMBL/GenBank/DDBJ databases">
        <title>Paenibacillus soybeanensis sp. nov. isolated from the nodules of soybean (Glycine max(L.) Merr).</title>
        <authorList>
            <person name="Wang H."/>
        </authorList>
    </citation>
    <scope>NUCLEOTIDE SEQUENCE [LARGE SCALE GENOMIC DNA]</scope>
    <source>
        <strain evidence="1 2">DSM 23054</strain>
    </source>
</reference>
<evidence type="ECO:0000313" key="1">
    <source>
        <dbReference type="EMBL" id="NBC68463.1"/>
    </source>
</evidence>
<protein>
    <submittedName>
        <fullName evidence="1">Uncharacterized protein</fullName>
    </submittedName>
</protein>
<keyword evidence="2" id="KW-1185">Reference proteome</keyword>
<dbReference type="Proteomes" id="UP000558113">
    <property type="component" value="Unassembled WGS sequence"/>
</dbReference>
<dbReference type="AlphaFoldDB" id="A0A7X5BVK3"/>
<evidence type="ECO:0000313" key="2">
    <source>
        <dbReference type="Proteomes" id="UP000558113"/>
    </source>
</evidence>
<sequence length="48" mass="5524">MINLAELKRFIVLIEIQALKKAIVAGEADTPIYVSIRDRIENLEREVK</sequence>
<comment type="caution">
    <text evidence="1">The sequence shown here is derived from an EMBL/GenBank/DDBJ whole genome shotgun (WGS) entry which is preliminary data.</text>
</comment>
<accession>A0A7X5BVK3</accession>
<dbReference type="EMBL" id="JAAAMU010000003">
    <property type="protein sequence ID" value="NBC68463.1"/>
    <property type="molecule type" value="Genomic_DNA"/>
</dbReference>
<dbReference type="RefSeq" id="WP_161695353.1">
    <property type="nucleotide sequence ID" value="NZ_JAAAMU010000003.1"/>
</dbReference>